<keyword evidence="2" id="KW-1185">Reference proteome</keyword>
<evidence type="ECO:0000313" key="2">
    <source>
        <dbReference type="Proteomes" id="UP000198948"/>
    </source>
</evidence>
<sequence length="157" mass="18416">MNSQKFESISINGRIAFAISCLEKVLDEENIKNHLLIKNIDYFWEFVSSDSLDIWDDQVSSFPTNLNDFIERYHLKNHKSDKVIIIFELFDLIIDIGRANLYGAFQSELTLKQLDKIIEIMTVNSYKLPNLLFFQKSKVTDYHGWGHRVSPAYFKCL</sequence>
<reference evidence="1 2" key="1">
    <citation type="submission" date="2016-10" db="EMBL/GenBank/DDBJ databases">
        <authorList>
            <person name="de Groot N.N."/>
        </authorList>
    </citation>
    <scope>NUCLEOTIDE SEQUENCE [LARGE SCALE GENOMIC DNA]</scope>
    <source>
        <strain evidence="1 2">DSM 13760</strain>
    </source>
</reference>
<name>A0A1H9PXM6_9LACT</name>
<organism evidence="1 2">
    <name type="scientific">Isobaculum melis</name>
    <dbReference type="NCBI Taxonomy" id="142588"/>
    <lineage>
        <taxon>Bacteria</taxon>
        <taxon>Bacillati</taxon>
        <taxon>Bacillota</taxon>
        <taxon>Bacilli</taxon>
        <taxon>Lactobacillales</taxon>
        <taxon>Carnobacteriaceae</taxon>
        <taxon>Isobaculum</taxon>
    </lineage>
</organism>
<evidence type="ECO:0000313" key="1">
    <source>
        <dbReference type="EMBL" id="SER52957.1"/>
    </source>
</evidence>
<dbReference type="EMBL" id="FOHA01000001">
    <property type="protein sequence ID" value="SER52957.1"/>
    <property type="molecule type" value="Genomic_DNA"/>
</dbReference>
<protein>
    <submittedName>
        <fullName evidence="1">Uncharacterized protein</fullName>
    </submittedName>
</protein>
<proteinExistence type="predicted"/>
<dbReference type="STRING" id="142588.SAMN04488559_101217"/>
<accession>A0A1H9PXM6</accession>
<dbReference type="AlphaFoldDB" id="A0A1H9PXM6"/>
<gene>
    <name evidence="1" type="ORF">SAMN04488559_101217</name>
</gene>
<dbReference type="Proteomes" id="UP000198948">
    <property type="component" value="Unassembled WGS sequence"/>
</dbReference>